<accession>A0A843WF54</accession>
<evidence type="ECO:0000313" key="2">
    <source>
        <dbReference type="EMBL" id="MQM04261.1"/>
    </source>
</evidence>
<dbReference type="EMBL" id="NMUH01003182">
    <property type="protein sequence ID" value="MQM04261.1"/>
    <property type="molecule type" value="Genomic_DNA"/>
</dbReference>
<dbReference type="Proteomes" id="UP000652761">
    <property type="component" value="Unassembled WGS sequence"/>
</dbReference>
<gene>
    <name evidence="2" type="ORF">Taro_037054</name>
</gene>
<dbReference type="AlphaFoldDB" id="A0A843WF54"/>
<protein>
    <submittedName>
        <fullName evidence="2">Uncharacterized protein</fullName>
    </submittedName>
</protein>
<proteinExistence type="predicted"/>
<evidence type="ECO:0000256" key="1">
    <source>
        <dbReference type="SAM" id="MobiDB-lite"/>
    </source>
</evidence>
<sequence length="160" mass="15963">MGKWELVGLYAHFAPPPPPQACGGGCANALGALASPGRASTPGAPASTASRVWRGAGHASALGAGGLAAAAAATRQQQHRAALPPLQAAEAAASLLTPDLPPLSQPTPPPLPINTPHGGEGTSSPDLGFKVWCCIGDSGSRLSTPVGSFCYYYVSAARKE</sequence>
<evidence type="ECO:0000313" key="3">
    <source>
        <dbReference type="Proteomes" id="UP000652761"/>
    </source>
</evidence>
<keyword evidence="3" id="KW-1185">Reference proteome</keyword>
<feature type="region of interest" description="Disordered" evidence="1">
    <location>
        <begin position="97"/>
        <end position="122"/>
    </location>
</feature>
<comment type="caution">
    <text evidence="2">The sequence shown here is derived from an EMBL/GenBank/DDBJ whole genome shotgun (WGS) entry which is preliminary data.</text>
</comment>
<name>A0A843WF54_COLES</name>
<reference evidence="2" key="1">
    <citation type="submission" date="2017-07" db="EMBL/GenBank/DDBJ databases">
        <title>Taro Niue Genome Assembly and Annotation.</title>
        <authorList>
            <person name="Atibalentja N."/>
            <person name="Keating K."/>
            <person name="Fields C.J."/>
        </authorList>
    </citation>
    <scope>NUCLEOTIDE SEQUENCE</scope>
    <source>
        <strain evidence="2">Niue_2</strain>
        <tissue evidence="2">Leaf</tissue>
    </source>
</reference>
<organism evidence="2 3">
    <name type="scientific">Colocasia esculenta</name>
    <name type="common">Wild taro</name>
    <name type="synonym">Arum esculentum</name>
    <dbReference type="NCBI Taxonomy" id="4460"/>
    <lineage>
        <taxon>Eukaryota</taxon>
        <taxon>Viridiplantae</taxon>
        <taxon>Streptophyta</taxon>
        <taxon>Embryophyta</taxon>
        <taxon>Tracheophyta</taxon>
        <taxon>Spermatophyta</taxon>
        <taxon>Magnoliopsida</taxon>
        <taxon>Liliopsida</taxon>
        <taxon>Araceae</taxon>
        <taxon>Aroideae</taxon>
        <taxon>Colocasieae</taxon>
        <taxon>Colocasia</taxon>
    </lineage>
</organism>
<feature type="compositionally biased region" description="Pro residues" evidence="1">
    <location>
        <begin position="99"/>
        <end position="113"/>
    </location>
</feature>